<accession>A0A835BID6</accession>
<dbReference type="OrthoDB" id="1918565at2759"/>
<feature type="compositionally biased region" description="Basic residues" evidence="1">
    <location>
        <begin position="67"/>
        <end position="77"/>
    </location>
</feature>
<dbReference type="InterPro" id="IPR036047">
    <property type="entry name" value="F-box-like_dom_sf"/>
</dbReference>
<reference evidence="2" key="1">
    <citation type="submission" date="2020-07" db="EMBL/GenBank/DDBJ databases">
        <title>Genome sequence and genetic diversity analysis of an under-domesticated orphan crop, white fonio (Digitaria exilis).</title>
        <authorList>
            <person name="Bennetzen J.L."/>
            <person name="Chen S."/>
            <person name="Ma X."/>
            <person name="Wang X."/>
            <person name="Yssel A.E.J."/>
            <person name="Chaluvadi S.R."/>
            <person name="Johnson M."/>
            <person name="Gangashetty P."/>
            <person name="Hamidou F."/>
            <person name="Sanogo M.D."/>
            <person name="Zwaenepoel A."/>
            <person name="Wallace J."/>
            <person name="Van De Peer Y."/>
            <person name="Van Deynze A."/>
        </authorList>
    </citation>
    <scope>NUCLEOTIDE SEQUENCE</scope>
    <source>
        <tissue evidence="2">Leaves</tissue>
    </source>
</reference>
<comment type="caution">
    <text evidence="2">The sequence shown here is derived from an EMBL/GenBank/DDBJ whole genome shotgun (WGS) entry which is preliminary data.</text>
</comment>
<gene>
    <name evidence="2" type="ORF">HU200_041631</name>
</gene>
<organism evidence="2 3">
    <name type="scientific">Digitaria exilis</name>
    <dbReference type="NCBI Taxonomy" id="1010633"/>
    <lineage>
        <taxon>Eukaryota</taxon>
        <taxon>Viridiplantae</taxon>
        <taxon>Streptophyta</taxon>
        <taxon>Embryophyta</taxon>
        <taxon>Tracheophyta</taxon>
        <taxon>Spermatophyta</taxon>
        <taxon>Magnoliopsida</taxon>
        <taxon>Liliopsida</taxon>
        <taxon>Poales</taxon>
        <taxon>Poaceae</taxon>
        <taxon>PACMAD clade</taxon>
        <taxon>Panicoideae</taxon>
        <taxon>Panicodae</taxon>
        <taxon>Paniceae</taxon>
        <taxon>Anthephorinae</taxon>
        <taxon>Digitaria</taxon>
    </lineage>
</organism>
<evidence type="ECO:0008006" key="4">
    <source>
        <dbReference type="Google" id="ProtNLM"/>
    </source>
</evidence>
<proteinExistence type="predicted"/>
<dbReference type="Proteomes" id="UP000636709">
    <property type="component" value="Unassembled WGS sequence"/>
</dbReference>
<dbReference type="AlphaFoldDB" id="A0A835BID6"/>
<protein>
    <recommendedName>
        <fullName evidence="4">F-box domain-containing protein</fullName>
    </recommendedName>
</protein>
<dbReference type="Gramene" id="Dexi1A01G0031050.1">
    <property type="protein sequence ID" value="Dexi1A01G0031050.1:cds"/>
    <property type="gene ID" value="Dexi1A01G0031050"/>
</dbReference>
<dbReference type="CDD" id="cd22162">
    <property type="entry name" value="F-box_AtSKIP3-like"/>
    <property type="match status" value="1"/>
</dbReference>
<dbReference type="PANTHER" id="PTHR32278">
    <property type="entry name" value="F-BOX DOMAIN-CONTAINING PROTEIN"/>
    <property type="match status" value="1"/>
</dbReference>
<feature type="region of interest" description="Disordered" evidence="1">
    <location>
        <begin position="55"/>
        <end position="77"/>
    </location>
</feature>
<dbReference type="EMBL" id="JACEFO010001996">
    <property type="protein sequence ID" value="KAF8689996.1"/>
    <property type="molecule type" value="Genomic_DNA"/>
</dbReference>
<dbReference type="Pfam" id="PF14299">
    <property type="entry name" value="PP2"/>
    <property type="match status" value="1"/>
</dbReference>
<evidence type="ECO:0000313" key="2">
    <source>
        <dbReference type="EMBL" id="KAF8689996.1"/>
    </source>
</evidence>
<sequence length="206" mass="23433">MYCFLEEELMAGRSWKLGEFCNVDGQDAEVSISLKETSATLKLGLVAQGIEIKPKKQNGHWQEKKQKQNRWRRRRRTARSRLPEDLLVASITRASPRDACRATVVSPAFRAAADSNAVWDRFLPRDLPPLADGELSPAPPSKKALFMRLSDRPVLLADGLTSMWLDRETGAKCYMLSARALCIIWGESPEYWRWIPLTDSRFALQL</sequence>
<keyword evidence="3" id="KW-1185">Reference proteome</keyword>
<name>A0A835BID6_9POAL</name>
<evidence type="ECO:0000256" key="1">
    <source>
        <dbReference type="SAM" id="MobiDB-lite"/>
    </source>
</evidence>
<dbReference type="InterPro" id="IPR025886">
    <property type="entry name" value="PP2-like"/>
</dbReference>
<dbReference type="PANTHER" id="PTHR32278:SF111">
    <property type="entry name" value="F-BOX PROTEIN PP2-B12-RELATED"/>
    <property type="match status" value="1"/>
</dbReference>
<evidence type="ECO:0000313" key="3">
    <source>
        <dbReference type="Proteomes" id="UP000636709"/>
    </source>
</evidence>
<dbReference type="SUPFAM" id="SSF81383">
    <property type="entry name" value="F-box domain"/>
    <property type="match status" value="1"/>
</dbReference>